<dbReference type="EMBL" id="UPHP01000061">
    <property type="protein sequence ID" value="VBA38756.1"/>
    <property type="molecule type" value="Genomic_DNA"/>
</dbReference>
<keyword evidence="2" id="KW-1185">Reference proteome</keyword>
<dbReference type="OrthoDB" id="3196525at2"/>
<protein>
    <submittedName>
        <fullName evidence="1">Uncharacterized protein</fullName>
    </submittedName>
</protein>
<proteinExistence type="predicted"/>
<evidence type="ECO:0000313" key="2">
    <source>
        <dbReference type="Proteomes" id="UP000273307"/>
    </source>
</evidence>
<accession>A0A498PYL8</accession>
<evidence type="ECO:0000313" key="1">
    <source>
        <dbReference type="EMBL" id="VBA38756.1"/>
    </source>
</evidence>
<dbReference type="Proteomes" id="UP000273307">
    <property type="component" value="Unassembled WGS sequence"/>
</dbReference>
<name>A0A498PYL8_9MYCO</name>
<organism evidence="1 2">
    <name type="scientific">Mycobacterium attenuatum</name>
    <dbReference type="NCBI Taxonomy" id="2341086"/>
    <lineage>
        <taxon>Bacteria</taxon>
        <taxon>Bacillati</taxon>
        <taxon>Actinomycetota</taxon>
        <taxon>Actinomycetes</taxon>
        <taxon>Mycobacteriales</taxon>
        <taxon>Mycobacteriaceae</taxon>
        <taxon>Mycobacterium</taxon>
    </lineage>
</organism>
<sequence length="83" mass="9352">MPLAIDHGFLKDLGKLEELVYNPVTEVFDEFDAATHPGLHLGKIANARNLLFQSILFDHVCQLYLRVGATHRPRLPTSRPGCR</sequence>
<dbReference type="AlphaFoldDB" id="A0A498PYL8"/>
<reference evidence="1 2" key="1">
    <citation type="submission" date="2018-09" db="EMBL/GenBank/DDBJ databases">
        <authorList>
            <person name="Tagini F."/>
        </authorList>
    </citation>
    <scope>NUCLEOTIDE SEQUENCE [LARGE SCALE GENOMIC DNA]</scope>
    <source>
        <strain evidence="1 2">MK136</strain>
    </source>
</reference>
<gene>
    <name evidence="1" type="ORF">LAUMK136_02634</name>
</gene>